<keyword evidence="2" id="KW-0812">Transmembrane</keyword>
<dbReference type="Proteomes" id="UP000245469">
    <property type="component" value="Unassembled WGS sequence"/>
</dbReference>
<evidence type="ECO:0000313" key="4">
    <source>
        <dbReference type="Proteomes" id="UP000245469"/>
    </source>
</evidence>
<dbReference type="OrthoDB" id="9984001at2"/>
<proteinExistence type="predicted"/>
<dbReference type="EMBL" id="QGDQ01000001">
    <property type="protein sequence ID" value="PWJ56192.1"/>
    <property type="molecule type" value="Genomic_DNA"/>
</dbReference>
<keyword evidence="4" id="KW-1185">Reference proteome</keyword>
<feature type="compositionally biased region" description="Acidic residues" evidence="1">
    <location>
        <begin position="1"/>
        <end position="13"/>
    </location>
</feature>
<dbReference type="AlphaFoldDB" id="A0A316AF44"/>
<dbReference type="RefSeq" id="WP_109772392.1">
    <property type="nucleotide sequence ID" value="NZ_QGDQ01000001.1"/>
</dbReference>
<gene>
    <name evidence="3" type="ORF">BXY45_101167</name>
</gene>
<feature type="region of interest" description="Disordered" evidence="1">
    <location>
        <begin position="1"/>
        <end position="42"/>
    </location>
</feature>
<evidence type="ECO:0000313" key="3">
    <source>
        <dbReference type="EMBL" id="PWJ56192.1"/>
    </source>
</evidence>
<comment type="caution">
    <text evidence="3">The sequence shown here is derived from an EMBL/GenBank/DDBJ whole genome shotgun (WGS) entry which is preliminary data.</text>
</comment>
<sequence>MPGADVDDDDDLLVDLGSTEPEPDEPELGDPATRTGSDRGPLARTAAGIAAGAVVLVAVLLGASEVLRGPQERLEDRLSEALAGAGVELVTPVSLSDDDGDGVWTGRLRVADADGGVTGLRVALRPHSVNAGDSAAAPAREVLPLVDCESRYPLSWPGDSDTSYRTTRSDLAECVTESDGDGRITTVAWRDDDSDDGDGGGAVGRQTWRTDADGGLVWLHNGVVGGGSGDRGDSWSRTGLSGEQQRAVVRTNGLLDSL</sequence>
<accession>A0A316AF44</accession>
<feature type="transmembrane region" description="Helical" evidence="2">
    <location>
        <begin position="46"/>
        <end position="67"/>
    </location>
</feature>
<organism evidence="3 4">
    <name type="scientific">Quadrisphaera granulorum</name>
    <dbReference type="NCBI Taxonomy" id="317664"/>
    <lineage>
        <taxon>Bacteria</taxon>
        <taxon>Bacillati</taxon>
        <taxon>Actinomycetota</taxon>
        <taxon>Actinomycetes</taxon>
        <taxon>Kineosporiales</taxon>
        <taxon>Kineosporiaceae</taxon>
        <taxon>Quadrisphaera</taxon>
    </lineage>
</organism>
<keyword evidence="2" id="KW-1133">Transmembrane helix</keyword>
<evidence type="ECO:0000256" key="1">
    <source>
        <dbReference type="SAM" id="MobiDB-lite"/>
    </source>
</evidence>
<protein>
    <submittedName>
        <fullName evidence="3">Uncharacterized protein</fullName>
    </submittedName>
</protein>
<reference evidence="3 4" key="1">
    <citation type="submission" date="2018-03" db="EMBL/GenBank/DDBJ databases">
        <title>Genomic Encyclopedia of Archaeal and Bacterial Type Strains, Phase II (KMG-II): from individual species to whole genera.</title>
        <authorList>
            <person name="Goeker M."/>
        </authorList>
    </citation>
    <scope>NUCLEOTIDE SEQUENCE [LARGE SCALE GENOMIC DNA]</scope>
    <source>
        <strain evidence="3 4">DSM 44889</strain>
    </source>
</reference>
<keyword evidence="2" id="KW-0472">Membrane</keyword>
<name>A0A316AF44_9ACTN</name>
<evidence type="ECO:0000256" key="2">
    <source>
        <dbReference type="SAM" id="Phobius"/>
    </source>
</evidence>